<feature type="non-terminal residue" evidence="1">
    <location>
        <position position="48"/>
    </location>
</feature>
<name>A0A392UWW0_9FABA</name>
<dbReference type="EMBL" id="LXQA010997622">
    <property type="protein sequence ID" value="MCI80524.1"/>
    <property type="molecule type" value="Genomic_DNA"/>
</dbReference>
<dbReference type="AlphaFoldDB" id="A0A392UWW0"/>
<evidence type="ECO:0000313" key="2">
    <source>
        <dbReference type="Proteomes" id="UP000265520"/>
    </source>
</evidence>
<dbReference type="Proteomes" id="UP000265520">
    <property type="component" value="Unassembled WGS sequence"/>
</dbReference>
<evidence type="ECO:0000313" key="1">
    <source>
        <dbReference type="EMBL" id="MCI80524.1"/>
    </source>
</evidence>
<keyword evidence="2" id="KW-1185">Reference proteome</keyword>
<organism evidence="1 2">
    <name type="scientific">Trifolium medium</name>
    <dbReference type="NCBI Taxonomy" id="97028"/>
    <lineage>
        <taxon>Eukaryota</taxon>
        <taxon>Viridiplantae</taxon>
        <taxon>Streptophyta</taxon>
        <taxon>Embryophyta</taxon>
        <taxon>Tracheophyta</taxon>
        <taxon>Spermatophyta</taxon>
        <taxon>Magnoliopsida</taxon>
        <taxon>eudicotyledons</taxon>
        <taxon>Gunneridae</taxon>
        <taxon>Pentapetalae</taxon>
        <taxon>rosids</taxon>
        <taxon>fabids</taxon>
        <taxon>Fabales</taxon>
        <taxon>Fabaceae</taxon>
        <taxon>Papilionoideae</taxon>
        <taxon>50 kb inversion clade</taxon>
        <taxon>NPAAA clade</taxon>
        <taxon>Hologalegina</taxon>
        <taxon>IRL clade</taxon>
        <taxon>Trifolieae</taxon>
        <taxon>Trifolium</taxon>
    </lineage>
</organism>
<sequence length="48" mass="5594">MIPIYYWHTPKKDEDSKPVVQFREDATPILGDGVKKKVMKPFETGMIK</sequence>
<reference evidence="1 2" key="1">
    <citation type="journal article" date="2018" name="Front. Plant Sci.">
        <title>Red Clover (Trifolium pratense) and Zigzag Clover (T. medium) - A Picture of Genomic Similarities and Differences.</title>
        <authorList>
            <person name="Dluhosova J."/>
            <person name="Istvanek J."/>
            <person name="Nedelnik J."/>
            <person name="Repkova J."/>
        </authorList>
    </citation>
    <scope>NUCLEOTIDE SEQUENCE [LARGE SCALE GENOMIC DNA]</scope>
    <source>
        <strain evidence="2">cv. 10/8</strain>
        <tissue evidence="1">Leaf</tissue>
    </source>
</reference>
<accession>A0A392UWW0</accession>
<comment type="caution">
    <text evidence="1">The sequence shown here is derived from an EMBL/GenBank/DDBJ whole genome shotgun (WGS) entry which is preliminary data.</text>
</comment>
<protein>
    <submittedName>
        <fullName evidence="1">Uncharacterized protein</fullName>
    </submittedName>
</protein>
<proteinExistence type="predicted"/>